<dbReference type="GO" id="GO:0015179">
    <property type="term" value="F:L-amino acid transmembrane transporter activity"/>
    <property type="evidence" value="ECO:0007669"/>
    <property type="project" value="TreeGrafter"/>
</dbReference>
<feature type="transmembrane region" description="Helical" evidence="9">
    <location>
        <begin position="140"/>
        <end position="166"/>
    </location>
</feature>
<keyword evidence="7 9" id="KW-0472">Membrane</keyword>
<evidence type="ECO:0000256" key="5">
    <source>
        <dbReference type="ARBA" id="ARBA00022970"/>
    </source>
</evidence>
<keyword evidence="6 9" id="KW-1133">Transmembrane helix</keyword>
<dbReference type="PANTHER" id="PTHR22950">
    <property type="entry name" value="AMINO ACID TRANSPORTER"/>
    <property type="match status" value="1"/>
</dbReference>
<dbReference type="AlphaFoldDB" id="A0A9D4YW86"/>
<feature type="transmembrane region" description="Helical" evidence="9">
    <location>
        <begin position="64"/>
        <end position="84"/>
    </location>
</feature>
<evidence type="ECO:0000259" key="10">
    <source>
        <dbReference type="Pfam" id="PF01490"/>
    </source>
</evidence>
<evidence type="ECO:0000256" key="9">
    <source>
        <dbReference type="SAM" id="Phobius"/>
    </source>
</evidence>
<dbReference type="EMBL" id="SIDB01000008">
    <property type="protein sequence ID" value="KAI3429638.1"/>
    <property type="molecule type" value="Genomic_DNA"/>
</dbReference>
<keyword evidence="5" id="KW-0029">Amino-acid transport</keyword>
<dbReference type="PANTHER" id="PTHR22950:SF458">
    <property type="entry name" value="SODIUM-COUPLED NEUTRAL AMINO ACID TRANSPORTER 11-RELATED"/>
    <property type="match status" value="1"/>
</dbReference>
<evidence type="ECO:0000256" key="6">
    <source>
        <dbReference type="ARBA" id="ARBA00022989"/>
    </source>
</evidence>
<dbReference type="InterPro" id="IPR013057">
    <property type="entry name" value="AA_transpt_TM"/>
</dbReference>
<protein>
    <recommendedName>
        <fullName evidence="10">Amino acid transporter transmembrane domain-containing protein</fullName>
    </recommendedName>
</protein>
<comment type="subcellular location">
    <subcellularLocation>
        <location evidence="1">Membrane</location>
        <topology evidence="1">Multi-pass membrane protein</topology>
    </subcellularLocation>
</comment>
<evidence type="ECO:0000256" key="3">
    <source>
        <dbReference type="ARBA" id="ARBA00022448"/>
    </source>
</evidence>
<reference evidence="11" key="1">
    <citation type="journal article" date="2019" name="Plant J.">
        <title>Chlorella vulgaris genome assembly and annotation reveals the molecular basis for metabolic acclimation to high light conditions.</title>
        <authorList>
            <person name="Cecchin M."/>
            <person name="Marcolungo L."/>
            <person name="Rossato M."/>
            <person name="Girolomoni L."/>
            <person name="Cosentino E."/>
            <person name="Cuine S."/>
            <person name="Li-Beisson Y."/>
            <person name="Delledonne M."/>
            <person name="Ballottari M."/>
        </authorList>
    </citation>
    <scope>NUCLEOTIDE SEQUENCE</scope>
    <source>
        <strain evidence="11">211/11P</strain>
    </source>
</reference>
<feature type="transmembrane region" description="Helical" evidence="9">
    <location>
        <begin position="186"/>
        <end position="206"/>
    </location>
</feature>
<evidence type="ECO:0000313" key="11">
    <source>
        <dbReference type="EMBL" id="KAI3429638.1"/>
    </source>
</evidence>
<sequence>MPSQPPDAEAPLLPSVDDQHMLRPEHDGQEDDVWMEDAMSRGTSADMTQFAAEMLNGETRLTQATANLATTIIGAGIMALPRAFATLGLVLGATMLGLIFILSFFSLGSLVRVSQLTQRWTYHEVVEAEYGKPGLMALKVAIIINNAGSMIVYLIIIADVLCGVAPEYNGLITNLVGVHDPSVWYVGRPFVLGVTCLAVLAPLLSLRDLGRLGPMSSVGVGTAGFFAASVVAVTGIAMFKGQLGDFHWLPTDDMMGSTPTSVLVNLLAVLPVISLSFVCHYNVHPIAHSLERFSNRRMMMVIRRALMVCTFVFTLVAGGGYLLFGSSTQANILNNLAPSSLSPIVGTTVASALSFSIRLGYCISLTATFAMLNWALRETVTKLIFKTPMLPGPGFYAVSYSLLVLIYLVAILVPSVWTAMSVTGATAATFIAFILPGFLILRVSTRTHHLSTLSWSLAVVCIVLGFTMGFVTLLNTFWLSK</sequence>
<organism evidence="11 12">
    <name type="scientific">Chlorella vulgaris</name>
    <name type="common">Green alga</name>
    <dbReference type="NCBI Taxonomy" id="3077"/>
    <lineage>
        <taxon>Eukaryota</taxon>
        <taxon>Viridiplantae</taxon>
        <taxon>Chlorophyta</taxon>
        <taxon>core chlorophytes</taxon>
        <taxon>Trebouxiophyceae</taxon>
        <taxon>Chlorellales</taxon>
        <taxon>Chlorellaceae</taxon>
        <taxon>Chlorella clade</taxon>
        <taxon>Chlorella</taxon>
    </lineage>
</organism>
<feature type="compositionally biased region" description="Basic and acidic residues" evidence="8">
    <location>
        <begin position="17"/>
        <end position="27"/>
    </location>
</feature>
<keyword evidence="3" id="KW-0813">Transport</keyword>
<feature type="transmembrane region" description="Helical" evidence="9">
    <location>
        <begin position="453"/>
        <end position="478"/>
    </location>
</feature>
<feature type="transmembrane region" description="Helical" evidence="9">
    <location>
        <begin position="259"/>
        <end position="283"/>
    </location>
</feature>
<feature type="transmembrane region" description="Helical" evidence="9">
    <location>
        <begin position="419"/>
        <end position="441"/>
    </location>
</feature>
<evidence type="ECO:0000256" key="4">
    <source>
        <dbReference type="ARBA" id="ARBA00022692"/>
    </source>
</evidence>
<feature type="region of interest" description="Disordered" evidence="8">
    <location>
        <begin position="1"/>
        <end position="31"/>
    </location>
</feature>
<feature type="transmembrane region" description="Helical" evidence="9">
    <location>
        <begin position="90"/>
        <end position="111"/>
    </location>
</feature>
<evidence type="ECO:0000256" key="8">
    <source>
        <dbReference type="SAM" id="MobiDB-lite"/>
    </source>
</evidence>
<evidence type="ECO:0000256" key="1">
    <source>
        <dbReference type="ARBA" id="ARBA00004141"/>
    </source>
</evidence>
<reference evidence="11" key="2">
    <citation type="submission" date="2020-11" db="EMBL/GenBank/DDBJ databases">
        <authorList>
            <person name="Cecchin M."/>
            <person name="Marcolungo L."/>
            <person name="Rossato M."/>
            <person name="Girolomoni L."/>
            <person name="Cosentino E."/>
            <person name="Cuine S."/>
            <person name="Li-Beisson Y."/>
            <person name="Delledonne M."/>
            <person name="Ballottari M."/>
        </authorList>
    </citation>
    <scope>NUCLEOTIDE SEQUENCE</scope>
    <source>
        <strain evidence="11">211/11P</strain>
        <tissue evidence="11">Whole cell</tissue>
    </source>
</reference>
<comment type="caution">
    <text evidence="11">The sequence shown here is derived from an EMBL/GenBank/DDBJ whole genome shotgun (WGS) entry which is preliminary data.</text>
</comment>
<proteinExistence type="inferred from homology"/>
<evidence type="ECO:0000256" key="7">
    <source>
        <dbReference type="ARBA" id="ARBA00023136"/>
    </source>
</evidence>
<feature type="transmembrane region" description="Helical" evidence="9">
    <location>
        <begin position="344"/>
        <end position="372"/>
    </location>
</feature>
<dbReference type="Pfam" id="PF01490">
    <property type="entry name" value="Aa_trans"/>
    <property type="match status" value="1"/>
</dbReference>
<feature type="transmembrane region" description="Helical" evidence="9">
    <location>
        <begin position="218"/>
        <end position="239"/>
    </location>
</feature>
<name>A0A9D4YW86_CHLVU</name>
<feature type="domain" description="Amino acid transporter transmembrane" evidence="10">
    <location>
        <begin position="61"/>
        <end position="476"/>
    </location>
</feature>
<evidence type="ECO:0000313" key="12">
    <source>
        <dbReference type="Proteomes" id="UP001055712"/>
    </source>
</evidence>
<keyword evidence="12" id="KW-1185">Reference proteome</keyword>
<keyword evidence="4 9" id="KW-0812">Transmembrane</keyword>
<evidence type="ECO:0000256" key="2">
    <source>
        <dbReference type="ARBA" id="ARBA00008066"/>
    </source>
</evidence>
<comment type="similarity">
    <text evidence="2">Belongs to the amino acid/polyamine transporter 2 family.</text>
</comment>
<dbReference type="GO" id="GO:0016020">
    <property type="term" value="C:membrane"/>
    <property type="evidence" value="ECO:0007669"/>
    <property type="project" value="UniProtKB-SubCell"/>
</dbReference>
<gene>
    <name evidence="11" type="ORF">D9Q98_005724</name>
</gene>
<feature type="transmembrane region" description="Helical" evidence="9">
    <location>
        <begin position="304"/>
        <end position="324"/>
    </location>
</feature>
<dbReference type="Proteomes" id="UP001055712">
    <property type="component" value="Unassembled WGS sequence"/>
</dbReference>
<accession>A0A9D4YW86</accession>
<dbReference type="OrthoDB" id="28208at2759"/>
<feature type="transmembrane region" description="Helical" evidence="9">
    <location>
        <begin position="393"/>
        <end position="413"/>
    </location>
</feature>